<proteinExistence type="predicted"/>
<keyword evidence="4" id="KW-1185">Reference proteome</keyword>
<dbReference type="Proteomes" id="UP000198889">
    <property type="component" value="Unassembled WGS sequence"/>
</dbReference>
<reference evidence="4" key="1">
    <citation type="submission" date="2016-10" db="EMBL/GenBank/DDBJ databases">
        <authorList>
            <person name="Varghese N."/>
            <person name="Submissions S."/>
        </authorList>
    </citation>
    <scope>NUCLEOTIDE SEQUENCE [LARGE SCALE GENOMIC DNA]</scope>
    <source>
        <strain evidence="4">CGMCC 1.1761</strain>
    </source>
</reference>
<dbReference type="STRING" id="177413.SAMN05660859_3555"/>
<keyword evidence="2" id="KW-0812">Transmembrane</keyword>
<keyword evidence="2" id="KW-1133">Transmembrane helix</keyword>
<organism evidence="3 4">
    <name type="scientific">Ancylobacter rudongensis</name>
    <dbReference type="NCBI Taxonomy" id="177413"/>
    <lineage>
        <taxon>Bacteria</taxon>
        <taxon>Pseudomonadati</taxon>
        <taxon>Pseudomonadota</taxon>
        <taxon>Alphaproteobacteria</taxon>
        <taxon>Hyphomicrobiales</taxon>
        <taxon>Xanthobacteraceae</taxon>
        <taxon>Ancylobacter</taxon>
    </lineage>
</organism>
<name>A0A1G4U8J8_9HYPH</name>
<feature type="region of interest" description="Disordered" evidence="1">
    <location>
        <begin position="118"/>
        <end position="142"/>
    </location>
</feature>
<accession>A0A1G4U8J8</accession>
<gene>
    <name evidence="3" type="ORF">SAMN05660859_3555</name>
</gene>
<keyword evidence="2" id="KW-0472">Membrane</keyword>
<dbReference type="EMBL" id="FMTP01000006">
    <property type="protein sequence ID" value="SCW89962.1"/>
    <property type="molecule type" value="Genomic_DNA"/>
</dbReference>
<feature type="region of interest" description="Disordered" evidence="1">
    <location>
        <begin position="1"/>
        <end position="31"/>
    </location>
</feature>
<evidence type="ECO:0000256" key="1">
    <source>
        <dbReference type="SAM" id="MobiDB-lite"/>
    </source>
</evidence>
<feature type="transmembrane region" description="Helical" evidence="2">
    <location>
        <begin position="37"/>
        <end position="60"/>
    </location>
</feature>
<evidence type="ECO:0000256" key="2">
    <source>
        <dbReference type="SAM" id="Phobius"/>
    </source>
</evidence>
<evidence type="ECO:0000313" key="4">
    <source>
        <dbReference type="Proteomes" id="UP000198889"/>
    </source>
</evidence>
<dbReference type="AlphaFoldDB" id="A0A1G4U8J8"/>
<evidence type="ECO:0000313" key="3">
    <source>
        <dbReference type="EMBL" id="SCW89962.1"/>
    </source>
</evidence>
<protein>
    <submittedName>
        <fullName evidence="3">Uncharacterized protein</fullName>
    </submittedName>
</protein>
<sequence length="142" mass="13981">MNSAPPLRMLSSRPLEQAPSGESLPGRDAGRDHARHCAAVGVFGLAILSAVSVGVAAYVFGTSEPAAPPSAPFALEAGGFPTMGVAADMPTLRSPLGGDDGASITVFDGATGRSEVMAGPGTLDTATAAPFAGAESETALTP</sequence>